<sequence length="109" mass="11856">MSGQNERYDSGSDTSAEHPISIPSEVPILPLRDTVLFPNSFIPLAVARESSVRLIEEAIASDALVGVFTQREAATEKPAQDDLYPIGTVTRIHKMLKLPDGSLRLIVQG</sequence>
<dbReference type="Pfam" id="PF02190">
    <property type="entry name" value="LON_substr_bdg"/>
    <property type="match status" value="1"/>
</dbReference>
<gene>
    <name evidence="3" type="ORF">METZ01_LOCUS182780</name>
</gene>
<dbReference type="Gene3D" id="2.30.130.40">
    <property type="entry name" value="LON domain-like"/>
    <property type="match status" value="1"/>
</dbReference>
<reference evidence="3" key="1">
    <citation type="submission" date="2018-05" db="EMBL/GenBank/DDBJ databases">
        <authorList>
            <person name="Lanie J.A."/>
            <person name="Ng W.-L."/>
            <person name="Kazmierczak K.M."/>
            <person name="Andrzejewski T.M."/>
            <person name="Davidsen T.M."/>
            <person name="Wayne K.J."/>
            <person name="Tettelin H."/>
            <person name="Glass J.I."/>
            <person name="Rusch D."/>
            <person name="Podicherti R."/>
            <person name="Tsui H.-C.T."/>
            <person name="Winkler M.E."/>
        </authorList>
    </citation>
    <scope>NUCLEOTIDE SEQUENCE</scope>
</reference>
<dbReference type="PROSITE" id="PS51787">
    <property type="entry name" value="LON_N"/>
    <property type="match status" value="1"/>
</dbReference>
<feature type="domain" description="Lon N-terminal" evidence="2">
    <location>
        <begin position="26"/>
        <end position="109"/>
    </location>
</feature>
<organism evidence="3">
    <name type="scientific">marine metagenome</name>
    <dbReference type="NCBI Taxonomy" id="408172"/>
    <lineage>
        <taxon>unclassified sequences</taxon>
        <taxon>metagenomes</taxon>
        <taxon>ecological metagenomes</taxon>
    </lineage>
</organism>
<dbReference type="InterPro" id="IPR003111">
    <property type="entry name" value="Lon_prtase_N"/>
</dbReference>
<dbReference type="EMBL" id="UINC01036252">
    <property type="protein sequence ID" value="SVB29926.1"/>
    <property type="molecule type" value="Genomic_DNA"/>
</dbReference>
<evidence type="ECO:0000313" key="3">
    <source>
        <dbReference type="EMBL" id="SVB29926.1"/>
    </source>
</evidence>
<name>A0A382CUT7_9ZZZZ</name>
<proteinExistence type="predicted"/>
<dbReference type="InterPro" id="IPR046336">
    <property type="entry name" value="Lon_prtase_N_sf"/>
</dbReference>
<feature type="region of interest" description="Disordered" evidence="1">
    <location>
        <begin position="1"/>
        <end position="23"/>
    </location>
</feature>
<evidence type="ECO:0000259" key="2">
    <source>
        <dbReference type="PROSITE" id="PS51787"/>
    </source>
</evidence>
<dbReference type="AlphaFoldDB" id="A0A382CUT7"/>
<accession>A0A382CUT7</accession>
<feature type="non-terminal residue" evidence="3">
    <location>
        <position position="109"/>
    </location>
</feature>
<dbReference type="InterPro" id="IPR015947">
    <property type="entry name" value="PUA-like_sf"/>
</dbReference>
<evidence type="ECO:0000256" key="1">
    <source>
        <dbReference type="SAM" id="MobiDB-lite"/>
    </source>
</evidence>
<protein>
    <recommendedName>
        <fullName evidence="2">Lon N-terminal domain-containing protein</fullName>
    </recommendedName>
</protein>
<dbReference type="SUPFAM" id="SSF88697">
    <property type="entry name" value="PUA domain-like"/>
    <property type="match status" value="1"/>
</dbReference>
<feature type="compositionally biased region" description="Basic and acidic residues" evidence="1">
    <location>
        <begin position="1"/>
        <end position="10"/>
    </location>
</feature>